<sequence length="264" mass="29933">MYRSVCPSLLLFIMLWFMVCNFISATTVLLGVDTSRAFWDSRHYVDIATIDSTLMNSGLIDKSILLYANDPTHSWLQLNSNSRNAIHQVMRPHELSPERFLRFLSVELWDTASLPQVDTLVLYFAGHGSPGFIRFQDSSILYKQSLERVLYALKGAGRFTYLCILVDSCHAASFIDILQGESWYVGISSSMKNESSYSAFSDPVTGIPHIDRFSLALSLVNLSRYQNFTSLLLADEFSFKHLLSHPLIVGNGSLWFRNDPLPDR</sequence>
<dbReference type="GO" id="GO:0016255">
    <property type="term" value="P:attachment of GPI anchor to protein"/>
    <property type="evidence" value="ECO:0007669"/>
    <property type="project" value="InterPro"/>
</dbReference>
<evidence type="ECO:0000256" key="1">
    <source>
        <dbReference type="ARBA" id="ARBA00004687"/>
    </source>
</evidence>
<dbReference type="GO" id="GO:0003923">
    <property type="term" value="F:GPI-anchor transamidase activity"/>
    <property type="evidence" value="ECO:0007669"/>
    <property type="project" value="InterPro"/>
</dbReference>
<dbReference type="GO" id="GO:0006506">
    <property type="term" value="P:GPI anchor biosynthetic process"/>
    <property type="evidence" value="ECO:0007669"/>
    <property type="project" value="UniProtKB-UniPathway"/>
</dbReference>
<reference evidence="6 7" key="2">
    <citation type="journal article" date="2013" name="Genome Biol. Evol.">
        <title>Genome sequencing of Giardia lamblia genotypes A2 and B isolates (DH and GS) and comparative analysis with the genomes of genotypes A1 and E (WB and Pig).</title>
        <authorList>
            <person name="Adam R.D."/>
            <person name="Dahlstrom E.W."/>
            <person name="Martens C.A."/>
            <person name="Bruno D.P."/>
            <person name="Barbian K.D."/>
            <person name="Ricklefs S.M."/>
            <person name="Hernandez M.M."/>
            <person name="Narla N.P."/>
            <person name="Patel R.B."/>
            <person name="Porcella S.F."/>
            <person name="Nash T.E."/>
        </authorList>
    </citation>
    <scope>NUCLEOTIDE SEQUENCE [LARGE SCALE GENOMIC DNA]</scope>
    <source>
        <strain evidence="6 7">DH</strain>
    </source>
</reference>
<dbReference type="Gene3D" id="3.40.50.1460">
    <property type="match status" value="1"/>
</dbReference>
<organism evidence="6 7">
    <name type="scientific">Giardia intestinalis</name>
    <name type="common">Giardia lamblia</name>
    <dbReference type="NCBI Taxonomy" id="5741"/>
    <lineage>
        <taxon>Eukaryota</taxon>
        <taxon>Metamonada</taxon>
        <taxon>Diplomonadida</taxon>
        <taxon>Hexamitidae</taxon>
        <taxon>Giardiinae</taxon>
        <taxon>Giardia</taxon>
    </lineage>
</organism>
<dbReference type="PANTHER" id="PTHR48067">
    <property type="entry name" value="GPI-ANCHOR TRANSAMIDASE"/>
    <property type="match status" value="1"/>
</dbReference>
<feature type="signal peptide" evidence="5">
    <location>
        <begin position="1"/>
        <end position="25"/>
    </location>
</feature>
<dbReference type="InterPro" id="IPR028361">
    <property type="entry name" value="GPI_transamidase"/>
</dbReference>
<evidence type="ECO:0000313" key="6">
    <source>
        <dbReference type="EMBL" id="ESU39827.1"/>
    </source>
</evidence>
<name>V6TN99_GIAIN</name>
<evidence type="ECO:0000256" key="4">
    <source>
        <dbReference type="ARBA" id="ARBA00022729"/>
    </source>
</evidence>
<evidence type="ECO:0000256" key="5">
    <source>
        <dbReference type="SAM" id="SignalP"/>
    </source>
</evidence>
<dbReference type="VEuPathDB" id="GiardiaDB:GL50581_1114"/>
<dbReference type="VEuPathDB" id="GiardiaDB:DHA2_151379"/>
<protein>
    <recommendedName>
        <fullName evidence="8">GPI-anchor transamidase</fullName>
    </recommendedName>
</protein>
<dbReference type="VEuPathDB" id="GiardiaDB:GL50803_0015267"/>
<dbReference type="GO" id="GO:0042765">
    <property type="term" value="C:GPI-anchor transamidase complex"/>
    <property type="evidence" value="ECO:0007669"/>
    <property type="project" value="InterPro"/>
</dbReference>
<evidence type="ECO:0000256" key="2">
    <source>
        <dbReference type="ARBA" id="ARBA00009941"/>
    </source>
</evidence>
<comment type="similarity">
    <text evidence="2">Belongs to the peptidase C13 family.</text>
</comment>
<feature type="chain" id="PRO_5004751811" description="GPI-anchor transamidase" evidence="5">
    <location>
        <begin position="26"/>
        <end position="264"/>
    </location>
</feature>
<dbReference type="Pfam" id="PF01650">
    <property type="entry name" value="Peptidase_C13"/>
    <property type="match status" value="1"/>
</dbReference>
<dbReference type="VEuPathDB" id="GiardiaDB:QR46_2850"/>
<dbReference type="InterPro" id="IPR001096">
    <property type="entry name" value="Peptidase_C13"/>
</dbReference>
<dbReference type="PANTHER" id="PTHR48067:SF1">
    <property type="entry name" value="GPI-ANCHOR TRANSAMIDASE"/>
    <property type="match status" value="1"/>
</dbReference>
<dbReference type="GO" id="GO:0006508">
    <property type="term" value="P:proteolysis"/>
    <property type="evidence" value="ECO:0007669"/>
    <property type="project" value="InterPro"/>
</dbReference>
<dbReference type="Proteomes" id="UP000018320">
    <property type="component" value="Unassembled WGS sequence"/>
</dbReference>
<gene>
    <name evidence="6" type="ORF">DHA2_151379</name>
</gene>
<reference evidence="7" key="1">
    <citation type="submission" date="2012-02" db="EMBL/GenBank/DDBJ databases">
        <title>Genome sequencing of Giardia lamblia Genotypes A2 and B isolates (DH and GS) and comparative analysis with the genomes of Genotypes A1 and E (WB and Pig).</title>
        <authorList>
            <person name="Adam R."/>
            <person name="Dahlstrom E."/>
            <person name="Martens C."/>
            <person name="Bruno D."/>
            <person name="Barbian K."/>
            <person name="Porcella S.F."/>
            <person name="Nash T."/>
        </authorList>
    </citation>
    <scope>NUCLEOTIDE SEQUENCE</scope>
    <source>
        <strain evidence="7">DH</strain>
    </source>
</reference>
<evidence type="ECO:0008006" key="8">
    <source>
        <dbReference type="Google" id="ProtNLM"/>
    </source>
</evidence>
<accession>V6TN99</accession>
<evidence type="ECO:0000313" key="7">
    <source>
        <dbReference type="Proteomes" id="UP000018320"/>
    </source>
</evidence>
<comment type="pathway">
    <text evidence="1">Glycolipid biosynthesis; glycosylphosphatidylinositol-anchor biosynthesis.</text>
</comment>
<dbReference type="AlphaFoldDB" id="V6TN99"/>
<comment type="caution">
    <text evidence="6">The sequence shown here is derived from an EMBL/GenBank/DDBJ whole genome shotgun (WGS) entry which is preliminary data.</text>
</comment>
<keyword evidence="4 5" id="KW-0732">Signal</keyword>
<dbReference type="UniPathway" id="UPA00196"/>
<dbReference type="EMBL" id="AHGT01000001">
    <property type="protein sequence ID" value="ESU39827.1"/>
    <property type="molecule type" value="Genomic_DNA"/>
</dbReference>
<proteinExistence type="inferred from homology"/>
<evidence type="ECO:0000256" key="3">
    <source>
        <dbReference type="ARBA" id="ARBA00022502"/>
    </source>
</evidence>
<keyword evidence="3" id="KW-0337">GPI-anchor biosynthesis</keyword>